<reference evidence="1 2" key="1">
    <citation type="submission" date="2011-08" db="EMBL/GenBank/DDBJ databases">
        <authorList>
            <person name="Weinstock G."/>
            <person name="Sodergren E."/>
            <person name="Clifton S."/>
            <person name="Fulton L."/>
            <person name="Fulton B."/>
            <person name="Courtney L."/>
            <person name="Fronick C."/>
            <person name="Harrison M."/>
            <person name="Strong C."/>
            <person name="Farmer C."/>
            <person name="Delahaunty K."/>
            <person name="Markovic C."/>
            <person name="Hall O."/>
            <person name="Minx P."/>
            <person name="Tomlinson C."/>
            <person name="Mitreva M."/>
            <person name="Hou S."/>
            <person name="Chen J."/>
            <person name="Wollam A."/>
            <person name="Pepin K.H."/>
            <person name="Johnson M."/>
            <person name="Bhonagiri V."/>
            <person name="Zhang X."/>
            <person name="Suruliraj S."/>
            <person name="Warren W."/>
            <person name="Chinwalla A."/>
            <person name="Mardis E.R."/>
            <person name="Wilson R.K."/>
        </authorList>
    </citation>
    <scope>NUCLEOTIDE SEQUENCE [LARGE SCALE GENOMIC DNA]</scope>
    <source>
        <strain evidence="1 2">F0432</strain>
    </source>
</reference>
<dbReference type="EMBL" id="AGCM01000177">
    <property type="protein sequence ID" value="EHM50618.1"/>
    <property type="molecule type" value="Genomic_DNA"/>
</dbReference>
<dbReference type="AlphaFoldDB" id="G9ZIZ5"/>
<evidence type="ECO:0000313" key="2">
    <source>
        <dbReference type="Proteomes" id="UP000004750"/>
    </source>
</evidence>
<comment type="caution">
    <text evidence="1">The sequence shown here is derived from an EMBL/GenBank/DDBJ whole genome shotgun (WGS) entry which is preliminary data.</text>
</comment>
<dbReference type="Proteomes" id="UP000004750">
    <property type="component" value="Unassembled WGS sequence"/>
</dbReference>
<protein>
    <submittedName>
        <fullName evidence="1">Uncharacterized protein</fullName>
    </submittedName>
</protein>
<gene>
    <name evidence="1" type="ORF">HMPREF9080_02762</name>
</gene>
<proteinExistence type="predicted"/>
<sequence>MEIAFLVMFSGGHNSAFSQAILRILQGKAGKTDYIMLDDL</sequence>
<accession>G9ZIZ5</accession>
<evidence type="ECO:0000313" key="1">
    <source>
        <dbReference type="EMBL" id="EHM50618.1"/>
    </source>
</evidence>
<organism evidence="1 2">
    <name type="scientific">Cardiobacterium valvarum F0432</name>
    <dbReference type="NCBI Taxonomy" id="797473"/>
    <lineage>
        <taxon>Bacteria</taxon>
        <taxon>Pseudomonadati</taxon>
        <taxon>Pseudomonadota</taxon>
        <taxon>Gammaproteobacteria</taxon>
        <taxon>Cardiobacteriales</taxon>
        <taxon>Cardiobacteriaceae</taxon>
        <taxon>Cardiobacterium</taxon>
    </lineage>
</organism>
<dbReference type="HOGENOM" id="CLU_3286791_0_0_6"/>
<dbReference type="STRING" id="797473.HMPREF9080_02762"/>
<name>G9ZIZ5_9GAMM</name>